<evidence type="ECO:0000313" key="2">
    <source>
        <dbReference type="EMBL" id="AEG43718.1"/>
    </source>
</evidence>
<dbReference type="eggNOG" id="ENOG5030J6D">
    <property type="taxonomic scope" value="Bacteria"/>
</dbReference>
<dbReference type="HOGENOM" id="CLU_105324_2_0_11"/>
<organism evidence="3">
    <name type="scientific">Isoptericola variabilis (strain 225)</name>
    <dbReference type="NCBI Taxonomy" id="743718"/>
    <lineage>
        <taxon>Bacteria</taxon>
        <taxon>Bacillati</taxon>
        <taxon>Actinomycetota</taxon>
        <taxon>Actinomycetes</taxon>
        <taxon>Micrococcales</taxon>
        <taxon>Promicromonosporaceae</taxon>
        <taxon>Isoptericola</taxon>
    </lineage>
</organism>
<reference evidence="2 3" key="1">
    <citation type="submission" date="2011-05" db="EMBL/GenBank/DDBJ databases">
        <title>Complete sequence of Isoptericola variabilis 225.</title>
        <authorList>
            <consortium name="US DOE Joint Genome Institute"/>
            <person name="Lucas S."/>
            <person name="Han J."/>
            <person name="Lapidus A."/>
            <person name="Cheng J.-F."/>
            <person name="Goodwin L."/>
            <person name="Pitluck S."/>
            <person name="Peters L."/>
            <person name="Mikhailova N."/>
            <person name="Zeytun A."/>
            <person name="Han C."/>
            <person name="Tapia R."/>
            <person name="Land M."/>
            <person name="Hauser L."/>
            <person name="Kyrpides N."/>
            <person name="Ivanova N."/>
            <person name="Pagani I."/>
            <person name="Siebers A."/>
            <person name="Allgaier M."/>
            <person name="Thelen M."/>
            <person name="Hugenholtz P."/>
            <person name="Gladden J."/>
            <person name="Woyke T."/>
        </authorList>
    </citation>
    <scope>NUCLEOTIDE SEQUENCE [LARGE SCALE GENOMIC DNA]</scope>
    <source>
        <strain evidence="3">225</strain>
    </source>
</reference>
<dbReference type="RefSeq" id="WP_013838110.1">
    <property type="nucleotide sequence ID" value="NC_015588.1"/>
</dbReference>
<feature type="transmembrane region" description="Helical" evidence="1">
    <location>
        <begin position="104"/>
        <end position="127"/>
    </location>
</feature>
<dbReference type="KEGG" id="iva:Isova_0934"/>
<gene>
    <name evidence="2" type="ordered locus">Isova_0934</name>
</gene>
<keyword evidence="1" id="KW-0472">Membrane</keyword>
<protein>
    <submittedName>
        <fullName evidence="2">Uncharacterized protein</fullName>
    </submittedName>
</protein>
<dbReference type="Proteomes" id="UP000009236">
    <property type="component" value="Chromosome"/>
</dbReference>
<name>F6FPS9_ISOV2</name>
<feature type="transmembrane region" description="Helical" evidence="1">
    <location>
        <begin position="18"/>
        <end position="38"/>
    </location>
</feature>
<dbReference type="InterPro" id="IPR046095">
    <property type="entry name" value="DUF6113"/>
</dbReference>
<feature type="transmembrane region" description="Helical" evidence="1">
    <location>
        <begin position="44"/>
        <end position="64"/>
    </location>
</feature>
<dbReference type="AlphaFoldDB" id="F6FPS9"/>
<feature type="transmembrane region" description="Helical" evidence="1">
    <location>
        <begin position="71"/>
        <end position="92"/>
    </location>
</feature>
<accession>F6FPS9</accession>
<dbReference type="Pfam" id="PF19608">
    <property type="entry name" value="DUF6113"/>
    <property type="match status" value="1"/>
</dbReference>
<sequence>MTPSGPPTHAAPSRGRAVVVHVLLAVGLGVVAGVLGTVTHRTTWLDLPVGIVLAFALTASTGVVCRAWSGLGALLGCGAGWLLAVQVLAVSGPGGDVLVPAQPIGLWWTYGGLVVLAVVAFLPRSWFSDRPVRRRVL</sequence>
<proteinExistence type="predicted"/>
<dbReference type="EMBL" id="CP002810">
    <property type="protein sequence ID" value="AEG43718.1"/>
    <property type="molecule type" value="Genomic_DNA"/>
</dbReference>
<evidence type="ECO:0000256" key="1">
    <source>
        <dbReference type="SAM" id="Phobius"/>
    </source>
</evidence>
<keyword evidence="3" id="KW-1185">Reference proteome</keyword>
<keyword evidence="1" id="KW-0812">Transmembrane</keyword>
<evidence type="ECO:0000313" key="3">
    <source>
        <dbReference type="Proteomes" id="UP000009236"/>
    </source>
</evidence>
<dbReference type="STRING" id="743718.Isova_0934"/>
<keyword evidence="1" id="KW-1133">Transmembrane helix</keyword>